<dbReference type="InterPro" id="IPR024983">
    <property type="entry name" value="CHAT_dom"/>
</dbReference>
<gene>
    <name evidence="3" type="ORF">RDB_LOCUS50789</name>
</gene>
<organism evidence="3 4">
    <name type="scientific">Rhizoctonia solani</name>
    <dbReference type="NCBI Taxonomy" id="456999"/>
    <lineage>
        <taxon>Eukaryota</taxon>
        <taxon>Fungi</taxon>
        <taxon>Dikarya</taxon>
        <taxon>Basidiomycota</taxon>
        <taxon>Agaricomycotina</taxon>
        <taxon>Agaricomycetes</taxon>
        <taxon>Cantharellales</taxon>
        <taxon>Ceratobasidiaceae</taxon>
        <taxon>Rhizoctonia</taxon>
    </lineage>
</organism>
<evidence type="ECO:0000313" key="4">
    <source>
        <dbReference type="Proteomes" id="UP000663827"/>
    </source>
</evidence>
<feature type="domain" description="CHAT" evidence="2">
    <location>
        <begin position="420"/>
        <end position="586"/>
    </location>
</feature>
<protein>
    <recommendedName>
        <fullName evidence="2">CHAT domain-containing protein</fullName>
    </recommendedName>
</protein>
<evidence type="ECO:0000259" key="2">
    <source>
        <dbReference type="Pfam" id="PF12770"/>
    </source>
</evidence>
<name>A0A8H3DXA7_9AGAM</name>
<comment type="caution">
    <text evidence="3">The sequence shown here is derived from an EMBL/GenBank/DDBJ whole genome shotgun (WGS) entry which is preliminary data.</text>
</comment>
<proteinExistence type="predicted"/>
<dbReference type="Proteomes" id="UP000663827">
    <property type="component" value="Unassembled WGS sequence"/>
</dbReference>
<feature type="compositionally biased region" description="Polar residues" evidence="1">
    <location>
        <begin position="143"/>
        <end position="158"/>
    </location>
</feature>
<accession>A0A8H3DXA7</accession>
<evidence type="ECO:0000313" key="3">
    <source>
        <dbReference type="EMBL" id="CAE7114014.1"/>
    </source>
</evidence>
<reference evidence="3" key="1">
    <citation type="submission" date="2021-01" db="EMBL/GenBank/DDBJ databases">
        <authorList>
            <person name="Kaushik A."/>
        </authorList>
    </citation>
    <scope>NUCLEOTIDE SEQUENCE</scope>
    <source>
        <strain evidence="3">AG5</strain>
    </source>
</reference>
<dbReference type="AlphaFoldDB" id="A0A8H3DXA7"/>
<feature type="region of interest" description="Disordered" evidence="1">
    <location>
        <begin position="85"/>
        <end position="201"/>
    </location>
</feature>
<feature type="region of interest" description="Disordered" evidence="1">
    <location>
        <begin position="52"/>
        <end position="73"/>
    </location>
</feature>
<dbReference type="EMBL" id="CAJNJQ010001002">
    <property type="protein sequence ID" value="CAE7114014.1"/>
    <property type="molecule type" value="Genomic_DNA"/>
</dbReference>
<evidence type="ECO:0000256" key="1">
    <source>
        <dbReference type="SAM" id="MobiDB-lite"/>
    </source>
</evidence>
<dbReference type="Pfam" id="PF12770">
    <property type="entry name" value="CHAT"/>
    <property type="match status" value="1"/>
</dbReference>
<sequence length="612" mass="66304">MATPIHLSQPPIMIDVVQLVATIALASETLAAAAEALAEAARALMEMSQDCAGSQPAGVHNPTHLADQGGSKVDIDQGRVDQHVQASPLKDSRAEKGVASPSKVAQDPGDKPAASSSQSRGQVPGYAAPPGHETNNKFDTLPVSPTSNQPPAAANTSAHIHPQSLKPQQNDPGPVPRPIAKTDPPSQTYVPHEPSGPGTLVRRINFPRRYLIRSDQESAGVPFMAYTALQNKKLVCIIADKESMMARYATALGDITQYRIFRPVTPHCVRITDPTVQSFIKHASPAILLLSPDQPLEIHEISLHIDSIVYWPCAWGIPLETGTFISRFLSRSTLAISYYLLLTTTLKFDPKPYGLVEYPAELIEMILQPGSLFNRVCEAAGPVMNRLELRWTKPTFVLPPGTGFASSTPHINTPRVKYSQLTNTQATPATVLDAMEAHDRVHLACHARQNIHDPTKSGFFLHGDTKDTEATLDLAAINRRSFKKKGLAFLSACQTATGDETLPDEAVHLASGMLMAGYSSVIATMWSVVDEDAPFVADKVYAQLMMEGKLGNGEAGRALHNAVAGLREKAGEKEFGRWVPYIHIGSRNNISDALRVFELKQAGQTARRPECS</sequence>